<feature type="region of interest" description="Disordered" evidence="2">
    <location>
        <begin position="1"/>
        <end position="23"/>
    </location>
</feature>
<gene>
    <name evidence="4" type="ORF">H9Y04_44155</name>
</gene>
<evidence type="ECO:0000313" key="4">
    <source>
        <dbReference type="EMBL" id="MBC9719515.1"/>
    </source>
</evidence>
<dbReference type="PANTHER" id="PTHR11022">
    <property type="entry name" value="PEPTIDOGLYCAN RECOGNITION PROTEIN"/>
    <property type="match status" value="1"/>
</dbReference>
<dbReference type="NCBIfam" id="NF038080">
    <property type="entry name" value="PG_bind_siph"/>
    <property type="match status" value="1"/>
</dbReference>
<dbReference type="RefSeq" id="WP_187819919.1">
    <property type="nucleotide sequence ID" value="NZ_JACTVJ010000045.1"/>
</dbReference>
<dbReference type="InterPro" id="IPR006619">
    <property type="entry name" value="PGRP_domain_met/bac"/>
</dbReference>
<keyword evidence="5" id="KW-1185">Reference proteome</keyword>
<dbReference type="PANTHER" id="PTHR11022:SF41">
    <property type="entry name" value="PEPTIDOGLYCAN-RECOGNITION PROTEIN LC-RELATED"/>
    <property type="match status" value="1"/>
</dbReference>
<dbReference type="CDD" id="cd06583">
    <property type="entry name" value="PGRP"/>
    <property type="match status" value="1"/>
</dbReference>
<dbReference type="InterPro" id="IPR047763">
    <property type="entry name" value="PG_bind_dom_phiBT1-type"/>
</dbReference>
<evidence type="ECO:0000259" key="3">
    <source>
        <dbReference type="SMART" id="SM00701"/>
    </source>
</evidence>
<dbReference type="InterPro" id="IPR015510">
    <property type="entry name" value="PGRP"/>
</dbReference>
<dbReference type="Gene3D" id="3.40.80.10">
    <property type="entry name" value="Peptidoglycan recognition protein-like"/>
    <property type="match status" value="1"/>
</dbReference>
<evidence type="ECO:0000256" key="2">
    <source>
        <dbReference type="SAM" id="MobiDB-lite"/>
    </source>
</evidence>
<evidence type="ECO:0000256" key="1">
    <source>
        <dbReference type="ARBA" id="ARBA00007553"/>
    </source>
</evidence>
<dbReference type="SUPFAM" id="SSF55846">
    <property type="entry name" value="N-acetylmuramoyl-L-alanine amidase-like"/>
    <property type="match status" value="1"/>
</dbReference>
<dbReference type="InterPro" id="IPR002502">
    <property type="entry name" value="Amidase_domain"/>
</dbReference>
<name>A0ABR7SXX1_9ACTN</name>
<organism evidence="4 5">
    <name type="scientific">Streptomyces polyasparticus</name>
    <dbReference type="NCBI Taxonomy" id="2767826"/>
    <lineage>
        <taxon>Bacteria</taxon>
        <taxon>Bacillati</taxon>
        <taxon>Actinomycetota</taxon>
        <taxon>Actinomycetes</taxon>
        <taxon>Kitasatosporales</taxon>
        <taxon>Streptomycetaceae</taxon>
        <taxon>Streptomyces</taxon>
    </lineage>
</organism>
<evidence type="ECO:0000313" key="5">
    <source>
        <dbReference type="Proteomes" id="UP000642284"/>
    </source>
</evidence>
<protein>
    <submittedName>
        <fullName evidence="4">N-acetylmuramoyl-L-alanine amidase</fullName>
    </submittedName>
</protein>
<dbReference type="Proteomes" id="UP000642284">
    <property type="component" value="Unassembled WGS sequence"/>
</dbReference>
<comment type="similarity">
    <text evidence="1">Belongs to the N-acetylmuramoyl-L-alanine amidase 2 family.</text>
</comment>
<feature type="domain" description="Peptidoglycan recognition protein family" evidence="3">
    <location>
        <begin position="1"/>
        <end position="146"/>
    </location>
</feature>
<dbReference type="SMART" id="SM00701">
    <property type="entry name" value="PGRP"/>
    <property type="match status" value="1"/>
</dbReference>
<proteinExistence type="inferred from homology"/>
<dbReference type="Pfam" id="PF01510">
    <property type="entry name" value="Amidase_2"/>
    <property type="match status" value="1"/>
</dbReference>
<accession>A0ABR7SXX1</accession>
<dbReference type="InterPro" id="IPR036505">
    <property type="entry name" value="Amidase/PGRP_sf"/>
</dbReference>
<comment type="caution">
    <text evidence="4">The sequence shown here is derived from an EMBL/GenBank/DDBJ whole genome shotgun (WGS) entry which is preliminary data.</text>
</comment>
<sequence length="256" mass="27734">MQLITRTAWGARPPRNGHAPVASTQGTKIHYLGTEYTAAGHSTCAGYMRKLQNTQMDTGERWADFAYNYAVCEHGYVFEGRGVHAQNAANGNTTLNRSHYAVLAFVGSKGHTKPTTAQVQGIKDAIAHLRSTGGAGRQIRGHRDGYNTACPGSVLYKLVTTGALEPGTAAPDPGTPQPFPGADWFTKQPRSPIITAMGERLVAEDCSAYRTGPGPQWTGADRASYAKWQRKLGYRGMDADGWPGKTSWERLRVPRG</sequence>
<dbReference type="EMBL" id="JACTVJ010000045">
    <property type="protein sequence ID" value="MBC9719515.1"/>
    <property type="molecule type" value="Genomic_DNA"/>
</dbReference>
<reference evidence="4 5" key="1">
    <citation type="submission" date="2020-08" db="EMBL/GenBank/DDBJ databases">
        <title>Genemic of Streptomyces polyaspartic.</title>
        <authorList>
            <person name="Liu W."/>
        </authorList>
    </citation>
    <scope>NUCLEOTIDE SEQUENCE [LARGE SCALE GENOMIC DNA]</scope>
    <source>
        <strain evidence="4 5">TRM66268-LWL</strain>
    </source>
</reference>